<reference evidence="2 3" key="1">
    <citation type="submission" date="2024-02" db="EMBL/GenBank/DDBJ databases">
        <title>Whole genome sequencing of Parabacteroides sp. AD58.</title>
        <authorList>
            <person name="Chaplin A.V."/>
            <person name="Pikina A.P."/>
            <person name="Sokolova S.R."/>
            <person name="Korostin D.O."/>
            <person name="Efimov B.A."/>
        </authorList>
    </citation>
    <scope>NUCLEOTIDE SEQUENCE [LARGE SCALE GENOMIC DNA]</scope>
    <source>
        <strain evidence="2 3">AD58</strain>
    </source>
</reference>
<dbReference type="RefSeq" id="WP_251968029.1">
    <property type="nucleotide sequence ID" value="NZ_CP146284.1"/>
</dbReference>
<dbReference type="SUPFAM" id="SSF55729">
    <property type="entry name" value="Acyl-CoA N-acyltransferases (Nat)"/>
    <property type="match status" value="1"/>
</dbReference>
<protein>
    <submittedName>
        <fullName evidence="2">GNAT family N-acetyltransferase</fullName>
        <ecNumber evidence="2">2.3.1.-</ecNumber>
    </submittedName>
</protein>
<accession>A0ABZ2IJT0</accession>
<dbReference type="InterPro" id="IPR016181">
    <property type="entry name" value="Acyl_CoA_acyltransferase"/>
</dbReference>
<keyword evidence="2" id="KW-0808">Transferase</keyword>
<evidence type="ECO:0000313" key="2">
    <source>
        <dbReference type="EMBL" id="WWV66300.1"/>
    </source>
</evidence>
<keyword evidence="3" id="KW-1185">Reference proteome</keyword>
<evidence type="ECO:0000313" key="3">
    <source>
        <dbReference type="Proteomes" id="UP001320603"/>
    </source>
</evidence>
<organism evidence="2 3">
    <name type="scientific">Parabacteroides absconsus</name>
    <dbReference type="NCBI Taxonomy" id="2951805"/>
    <lineage>
        <taxon>Bacteria</taxon>
        <taxon>Pseudomonadati</taxon>
        <taxon>Bacteroidota</taxon>
        <taxon>Bacteroidia</taxon>
        <taxon>Bacteroidales</taxon>
        <taxon>Tannerellaceae</taxon>
        <taxon>Parabacteroides</taxon>
    </lineage>
</organism>
<dbReference type="Gene3D" id="3.40.630.30">
    <property type="match status" value="1"/>
</dbReference>
<dbReference type="GO" id="GO:0016746">
    <property type="term" value="F:acyltransferase activity"/>
    <property type="evidence" value="ECO:0007669"/>
    <property type="project" value="UniProtKB-KW"/>
</dbReference>
<dbReference type="EC" id="2.3.1.-" evidence="2"/>
<gene>
    <name evidence="2" type="ORF">NEE14_015220</name>
</gene>
<feature type="domain" description="BioF2-like acetyltransferase" evidence="1">
    <location>
        <begin position="151"/>
        <end position="274"/>
    </location>
</feature>
<sequence>MSSKETYRQLCRQEKSIPLFSQDWWLDIVCGENLWDVVLLYGKQGNIEAAMPLYIPRKGYAIMPVYTQTLGPWIAQPAADSKYTSLLARQQIILGKFATRLENLRLFQQNFSWSVTDWLPFYWKGFTQTTRYTYLLSGLHDTAQIWENMSQNTRRNIIRAEKKYKITVRKGIPTEEFIRIQHLTFQRQHKAVPKGEDILRQLIETSRRRNQGDIWGGYDENGQLHAAVFIVWQESSAYYLAGGGDPQLRQSGAHSLVMWKAIQEMAAYTDHFDFEGSMIPGVERFFREFGARQMPYFAISKGKLNLWNRILIRISKMRQ</sequence>
<dbReference type="EMBL" id="CP146284">
    <property type="protein sequence ID" value="WWV66300.1"/>
    <property type="molecule type" value="Genomic_DNA"/>
</dbReference>
<proteinExistence type="predicted"/>
<evidence type="ECO:0000259" key="1">
    <source>
        <dbReference type="Pfam" id="PF13480"/>
    </source>
</evidence>
<dbReference type="InterPro" id="IPR038740">
    <property type="entry name" value="BioF2-like_GNAT_dom"/>
</dbReference>
<dbReference type="Proteomes" id="UP001320603">
    <property type="component" value="Chromosome"/>
</dbReference>
<keyword evidence="2" id="KW-0012">Acyltransferase</keyword>
<dbReference type="Pfam" id="PF13480">
    <property type="entry name" value="Acetyltransf_6"/>
    <property type="match status" value="1"/>
</dbReference>
<name>A0ABZ2IJT0_9BACT</name>